<sequence length="402" mass="46953">MKEKRIMTLRQKNGQIKIETKPVQTKKKNSQKITPNNQKYSRLNFQNLFGSGQNVDIISRVDNEITDLNVNYYKPIINLNSLKINGFNLNFFKKNQKITNCESLIRSKGFSILFSKPAGFKNISERNNLFYLKDKGKKGEIRQTFSYNLEKRSLTRNSYIPEYSDLKSSVKYQFSKNSRDDDAFPLKGYLIDSHTEFSGLFKMPTFIKTIAHISYHLPAFKQMSLGILGSTGIIHPFKSNTGLVGIFDRFYQKQERKNANQLLNIFFKKNPNLNFKKIKHYQIKDVEMDSEIIKRNNLGGDVFGKLQIEIVRKDIFNYAKNIFLGSRVFINSQFFGLTNPEYYSFTDNINQFINNRETNVGIGFSFNTPLKQYNINCHLPFKLVSKSDVFKHFKFSFNINFH</sequence>
<keyword evidence="2" id="KW-0472">Membrane</keyword>
<dbReference type="Pfam" id="PF01103">
    <property type="entry name" value="Omp85"/>
    <property type="match status" value="1"/>
</dbReference>
<gene>
    <name evidence="4" type="ORF">M0812_01344</name>
</gene>
<comment type="caution">
    <text evidence="4">The sequence shown here is derived from an EMBL/GenBank/DDBJ whole genome shotgun (WGS) entry which is preliminary data.</text>
</comment>
<evidence type="ECO:0000313" key="5">
    <source>
        <dbReference type="Proteomes" id="UP001146793"/>
    </source>
</evidence>
<feature type="domain" description="Bacterial surface antigen (D15)" evidence="3">
    <location>
        <begin position="47"/>
        <end position="401"/>
    </location>
</feature>
<dbReference type="GO" id="GO:0019867">
    <property type="term" value="C:outer membrane"/>
    <property type="evidence" value="ECO:0007669"/>
    <property type="project" value="InterPro"/>
</dbReference>
<dbReference type="InterPro" id="IPR000184">
    <property type="entry name" value="Bac_surfAg_D15"/>
</dbReference>
<dbReference type="AlphaFoldDB" id="A0AAV8A546"/>
<name>A0AAV8A546_9EUKA</name>
<evidence type="ECO:0000256" key="2">
    <source>
        <dbReference type="ARBA" id="ARBA00023136"/>
    </source>
</evidence>
<proteinExistence type="predicted"/>
<evidence type="ECO:0000259" key="3">
    <source>
        <dbReference type="Pfam" id="PF01103"/>
    </source>
</evidence>
<organism evidence="4 5">
    <name type="scientific">Anaeramoeba flamelloides</name>
    <dbReference type="NCBI Taxonomy" id="1746091"/>
    <lineage>
        <taxon>Eukaryota</taxon>
        <taxon>Metamonada</taxon>
        <taxon>Anaeramoebidae</taxon>
        <taxon>Anaeramoeba</taxon>
    </lineage>
</organism>
<dbReference type="EMBL" id="JANTQA010000015">
    <property type="protein sequence ID" value="KAJ3448858.1"/>
    <property type="molecule type" value="Genomic_DNA"/>
</dbReference>
<accession>A0AAV8A546</accession>
<evidence type="ECO:0000313" key="4">
    <source>
        <dbReference type="EMBL" id="KAJ3448858.1"/>
    </source>
</evidence>
<evidence type="ECO:0000256" key="1">
    <source>
        <dbReference type="ARBA" id="ARBA00004370"/>
    </source>
</evidence>
<dbReference type="Gene3D" id="2.40.160.50">
    <property type="entry name" value="membrane protein fhac: a member of the omp85/tpsb transporter family"/>
    <property type="match status" value="1"/>
</dbReference>
<comment type="subcellular location">
    <subcellularLocation>
        <location evidence="1">Membrane</location>
    </subcellularLocation>
</comment>
<dbReference type="Proteomes" id="UP001146793">
    <property type="component" value="Unassembled WGS sequence"/>
</dbReference>
<reference evidence="4" key="1">
    <citation type="submission" date="2022-08" db="EMBL/GenBank/DDBJ databases">
        <title>Novel sulphate-reducing endosymbionts in the free-living metamonad Anaeramoeba.</title>
        <authorList>
            <person name="Jerlstrom-Hultqvist J."/>
            <person name="Cepicka I."/>
            <person name="Gallot-Lavallee L."/>
            <person name="Salas-Leiva D."/>
            <person name="Curtis B.A."/>
            <person name="Zahonova K."/>
            <person name="Pipaliya S."/>
            <person name="Dacks J."/>
            <person name="Roger A.J."/>
        </authorList>
    </citation>
    <scope>NUCLEOTIDE SEQUENCE</scope>
    <source>
        <strain evidence="4">Busselton2</strain>
    </source>
</reference>
<protein>
    <submittedName>
        <fullName evidence="4">Sorting and assembly machinery component 50</fullName>
    </submittedName>
</protein>